<proteinExistence type="predicted"/>
<organism evidence="1 2">
    <name type="scientific">Micromonospora polyrhachis</name>
    <dbReference type="NCBI Taxonomy" id="1282883"/>
    <lineage>
        <taxon>Bacteria</taxon>
        <taxon>Bacillati</taxon>
        <taxon>Actinomycetota</taxon>
        <taxon>Actinomycetes</taxon>
        <taxon>Micromonosporales</taxon>
        <taxon>Micromonosporaceae</taxon>
        <taxon>Micromonospora</taxon>
    </lineage>
</organism>
<dbReference type="Proteomes" id="UP000578819">
    <property type="component" value="Unassembled WGS sequence"/>
</dbReference>
<gene>
    <name evidence="1" type="ORF">FHR38_001473</name>
</gene>
<dbReference type="AlphaFoldDB" id="A0A7W7WND4"/>
<accession>A0A7W7WND4</accession>
<protein>
    <submittedName>
        <fullName evidence="1">Uncharacterized protein</fullName>
    </submittedName>
</protein>
<name>A0A7W7WND4_9ACTN</name>
<reference evidence="1 2" key="1">
    <citation type="submission" date="2020-08" db="EMBL/GenBank/DDBJ databases">
        <title>Sequencing the genomes of 1000 actinobacteria strains.</title>
        <authorList>
            <person name="Klenk H.-P."/>
        </authorList>
    </citation>
    <scope>NUCLEOTIDE SEQUENCE [LARGE SCALE GENOMIC DNA]</scope>
    <source>
        <strain evidence="1 2">DSM 45886</strain>
    </source>
</reference>
<evidence type="ECO:0000313" key="2">
    <source>
        <dbReference type="Proteomes" id="UP000578819"/>
    </source>
</evidence>
<comment type="caution">
    <text evidence="1">The sequence shown here is derived from an EMBL/GenBank/DDBJ whole genome shotgun (WGS) entry which is preliminary data.</text>
</comment>
<sequence>MSIFVYTIVLVTVVAMTAALIRRVSSGAPGGVFVDTSTVSIPASRPRAAPPCRA</sequence>
<evidence type="ECO:0000313" key="1">
    <source>
        <dbReference type="EMBL" id="MBB4957740.1"/>
    </source>
</evidence>
<dbReference type="EMBL" id="JACHJW010000001">
    <property type="protein sequence ID" value="MBB4957740.1"/>
    <property type="molecule type" value="Genomic_DNA"/>
</dbReference>
<dbReference type="RefSeq" id="WP_184533939.1">
    <property type="nucleotide sequence ID" value="NZ_JACHJW010000001.1"/>
</dbReference>
<keyword evidence="2" id="KW-1185">Reference proteome</keyword>